<name>A0A5A5U5K1_LEUCI</name>
<feature type="region of interest" description="Disordered" evidence="3">
    <location>
        <begin position="108"/>
        <end position="127"/>
    </location>
</feature>
<dbReference type="InterPro" id="IPR000424">
    <property type="entry name" value="Primosome_PriB/ssb"/>
</dbReference>
<keyword evidence="1 2" id="KW-0238">DNA-binding</keyword>
<evidence type="ECO:0000256" key="1">
    <source>
        <dbReference type="ARBA" id="ARBA00023125"/>
    </source>
</evidence>
<dbReference type="EMBL" id="BJJW01000036">
    <property type="protein sequence ID" value="GDZ84789.1"/>
    <property type="molecule type" value="Genomic_DNA"/>
</dbReference>
<evidence type="ECO:0000256" key="2">
    <source>
        <dbReference type="PROSITE-ProRule" id="PRU00252"/>
    </source>
</evidence>
<evidence type="ECO:0000313" key="4">
    <source>
        <dbReference type="EMBL" id="GDZ84789.1"/>
    </source>
</evidence>
<reference evidence="4 5" key="1">
    <citation type="submission" date="2019-04" db="EMBL/GenBank/DDBJ databases">
        <title>A pseudo-fructophilic Leuconostoc citreum strain F192-5 isolated from peel of satsuma mandarin: the first report for isolation and characterization of strain-dependent fructophilic-like characteristics.</title>
        <authorList>
            <person name="Maeno S."/>
            <person name="Tanizawa Y."/>
            <person name="Kajikawa A."/>
            <person name="Kanesaki Y."/>
            <person name="Kubota E."/>
            <person name="Arita M."/>
            <person name="Leon D."/>
            <person name="Endo A."/>
        </authorList>
    </citation>
    <scope>NUCLEOTIDE SEQUENCE [LARGE SCALE GENOMIC DNA]</scope>
    <source>
        <strain evidence="4 5">F192-5</strain>
    </source>
</reference>
<gene>
    <name evidence="4" type="ORF">LCIT_20310</name>
</gene>
<accession>A0A5A5U5K1</accession>
<sequence length="138" mass="15828">MQTNHHVGRLSRNIKFYLSGEKQYPVAYFSLAINDLKDGKATYIGYVAFGKTAELVRDLLTQKGLVVEVDFNMRNHQYTKPETTEVVYEMQNVVNFFRIYGQPKLAKNVDTNQQSSSSDLPPMPNFDSADFNEWGGEY</sequence>
<dbReference type="Proteomes" id="UP000323274">
    <property type="component" value="Unassembled WGS sequence"/>
</dbReference>
<dbReference type="Gene3D" id="2.40.50.140">
    <property type="entry name" value="Nucleic acid-binding proteins"/>
    <property type="match status" value="1"/>
</dbReference>
<feature type="compositionally biased region" description="Polar residues" evidence="3">
    <location>
        <begin position="109"/>
        <end position="119"/>
    </location>
</feature>
<dbReference type="RefSeq" id="WP_133286211.1">
    <property type="nucleotide sequence ID" value="NZ_BJJW01000036.1"/>
</dbReference>
<evidence type="ECO:0008006" key="6">
    <source>
        <dbReference type="Google" id="ProtNLM"/>
    </source>
</evidence>
<dbReference type="GO" id="GO:0003697">
    <property type="term" value="F:single-stranded DNA binding"/>
    <property type="evidence" value="ECO:0007669"/>
    <property type="project" value="InterPro"/>
</dbReference>
<protein>
    <recommendedName>
        <fullName evidence="6">Single-stranded DNA-binding protein</fullName>
    </recommendedName>
</protein>
<comment type="caution">
    <text evidence="4">The sequence shown here is derived from an EMBL/GenBank/DDBJ whole genome shotgun (WGS) entry which is preliminary data.</text>
</comment>
<organism evidence="4 5">
    <name type="scientific">Leuconostoc citreum</name>
    <dbReference type="NCBI Taxonomy" id="33964"/>
    <lineage>
        <taxon>Bacteria</taxon>
        <taxon>Bacillati</taxon>
        <taxon>Bacillota</taxon>
        <taxon>Bacilli</taxon>
        <taxon>Lactobacillales</taxon>
        <taxon>Lactobacillaceae</taxon>
        <taxon>Leuconostoc</taxon>
    </lineage>
</organism>
<dbReference type="InterPro" id="IPR012340">
    <property type="entry name" value="NA-bd_OB-fold"/>
</dbReference>
<evidence type="ECO:0000313" key="5">
    <source>
        <dbReference type="Proteomes" id="UP000323274"/>
    </source>
</evidence>
<dbReference type="SUPFAM" id="SSF50249">
    <property type="entry name" value="Nucleic acid-binding proteins"/>
    <property type="match status" value="1"/>
</dbReference>
<proteinExistence type="predicted"/>
<dbReference type="AlphaFoldDB" id="A0A5A5U5K1"/>
<dbReference type="PROSITE" id="PS50935">
    <property type="entry name" value="SSB"/>
    <property type="match status" value="1"/>
</dbReference>
<evidence type="ECO:0000256" key="3">
    <source>
        <dbReference type="SAM" id="MobiDB-lite"/>
    </source>
</evidence>